<dbReference type="Proteomes" id="UP000053237">
    <property type="component" value="Unassembled WGS sequence"/>
</dbReference>
<evidence type="ECO:0000256" key="12">
    <source>
        <dbReference type="SAM" id="MobiDB-lite"/>
    </source>
</evidence>
<dbReference type="SUPFAM" id="SSF54001">
    <property type="entry name" value="Cysteine proteinases"/>
    <property type="match status" value="1"/>
</dbReference>
<keyword evidence="8 11" id="KW-0653">Protein transport</keyword>
<evidence type="ECO:0000256" key="9">
    <source>
        <dbReference type="ARBA" id="ARBA00023006"/>
    </source>
</evidence>
<dbReference type="GO" id="GO:0004197">
    <property type="term" value="F:cysteine-type endopeptidase activity"/>
    <property type="evidence" value="ECO:0007669"/>
    <property type="project" value="TreeGrafter"/>
</dbReference>
<evidence type="ECO:0000256" key="1">
    <source>
        <dbReference type="ARBA" id="ARBA00004496"/>
    </source>
</evidence>
<evidence type="ECO:0000256" key="6">
    <source>
        <dbReference type="ARBA" id="ARBA00022801"/>
    </source>
</evidence>
<comment type="function">
    <text evidence="11">Cysteine protease that plays a key role in autophagy by mediating both proteolytic activation and delipidation of ATG8 family proteins.</text>
</comment>
<dbReference type="GO" id="GO:0000423">
    <property type="term" value="P:mitophagy"/>
    <property type="evidence" value="ECO:0007669"/>
    <property type="project" value="TreeGrafter"/>
</dbReference>
<evidence type="ECO:0000259" key="13">
    <source>
        <dbReference type="Pfam" id="PF03416"/>
    </source>
</evidence>
<comment type="similarity">
    <text evidence="2 11">Belongs to the peptidase C54 family.</text>
</comment>
<dbReference type="PANTHER" id="PTHR22624:SF49">
    <property type="entry name" value="CYSTEINE PROTEASE"/>
    <property type="match status" value="1"/>
</dbReference>
<dbReference type="EC" id="3.4.22.-" evidence="11"/>
<name>A0A024GAX3_9STRA</name>
<accession>A0A024GAX3</accession>
<dbReference type="GO" id="GO:0000045">
    <property type="term" value="P:autophagosome assembly"/>
    <property type="evidence" value="ECO:0007669"/>
    <property type="project" value="TreeGrafter"/>
</dbReference>
<keyword evidence="3" id="KW-0813">Transport</keyword>
<dbReference type="InParanoid" id="A0A024GAX3"/>
<dbReference type="GO" id="GO:0015031">
    <property type="term" value="P:protein transport"/>
    <property type="evidence" value="ECO:0007669"/>
    <property type="project" value="UniProtKB-KW"/>
</dbReference>
<evidence type="ECO:0000256" key="7">
    <source>
        <dbReference type="ARBA" id="ARBA00022807"/>
    </source>
</evidence>
<keyword evidence="15" id="KW-1185">Reference proteome</keyword>
<dbReference type="InterPro" id="IPR038765">
    <property type="entry name" value="Papain-like_cys_pep_sf"/>
</dbReference>
<feature type="region of interest" description="Disordered" evidence="12">
    <location>
        <begin position="201"/>
        <end position="226"/>
    </location>
</feature>
<evidence type="ECO:0000256" key="3">
    <source>
        <dbReference type="ARBA" id="ARBA00022448"/>
    </source>
</evidence>
<dbReference type="GO" id="GO:0016485">
    <property type="term" value="P:protein processing"/>
    <property type="evidence" value="ECO:0007669"/>
    <property type="project" value="TreeGrafter"/>
</dbReference>
<evidence type="ECO:0000313" key="14">
    <source>
        <dbReference type="EMBL" id="CCI43467.1"/>
    </source>
</evidence>
<dbReference type="AlphaFoldDB" id="A0A024GAX3"/>
<keyword evidence="9 11" id="KW-0072">Autophagy</keyword>
<dbReference type="GO" id="GO:0035973">
    <property type="term" value="P:aggrephagy"/>
    <property type="evidence" value="ECO:0007669"/>
    <property type="project" value="TreeGrafter"/>
</dbReference>
<evidence type="ECO:0000313" key="15">
    <source>
        <dbReference type="Proteomes" id="UP000053237"/>
    </source>
</evidence>
<reference evidence="14 15" key="1">
    <citation type="submission" date="2012-05" db="EMBL/GenBank/DDBJ databases">
        <title>Recombination and specialization in a pathogen metapopulation.</title>
        <authorList>
            <person name="Gardiner A."/>
            <person name="Kemen E."/>
            <person name="Schultz-Larsen T."/>
            <person name="MacLean D."/>
            <person name="Van Oosterhout C."/>
            <person name="Jones J.D.G."/>
        </authorList>
    </citation>
    <scope>NUCLEOTIDE SEQUENCE [LARGE SCALE GENOMIC DNA]</scope>
    <source>
        <strain evidence="14 15">Ac Nc2</strain>
    </source>
</reference>
<evidence type="ECO:0000256" key="11">
    <source>
        <dbReference type="RuleBase" id="RU363115"/>
    </source>
</evidence>
<keyword evidence="5 11" id="KW-0645">Protease</keyword>
<dbReference type="GO" id="GO:0019786">
    <property type="term" value="F:protein-phosphatidylethanolamide deconjugating activity"/>
    <property type="evidence" value="ECO:0007669"/>
    <property type="project" value="InterPro"/>
</dbReference>
<dbReference type="InterPro" id="IPR046792">
    <property type="entry name" value="Peptidase_C54_cat"/>
</dbReference>
<proteinExistence type="inferred from homology"/>
<dbReference type="Pfam" id="PF03416">
    <property type="entry name" value="Peptidase_C54"/>
    <property type="match status" value="1"/>
</dbReference>
<dbReference type="GO" id="GO:0005737">
    <property type="term" value="C:cytoplasm"/>
    <property type="evidence" value="ECO:0007669"/>
    <property type="project" value="UniProtKB-SubCell"/>
</dbReference>
<organism evidence="14 15">
    <name type="scientific">Albugo candida</name>
    <dbReference type="NCBI Taxonomy" id="65357"/>
    <lineage>
        <taxon>Eukaryota</taxon>
        <taxon>Sar</taxon>
        <taxon>Stramenopiles</taxon>
        <taxon>Oomycota</taxon>
        <taxon>Peronosporomycetes</taxon>
        <taxon>Albuginales</taxon>
        <taxon>Albuginaceae</taxon>
        <taxon>Albugo</taxon>
    </lineage>
</organism>
<protein>
    <recommendedName>
        <fullName evidence="11">Cysteine protease</fullName>
        <ecNumber evidence="11">3.4.22.-</ecNumber>
    </recommendedName>
</protein>
<evidence type="ECO:0000256" key="10">
    <source>
        <dbReference type="ARBA" id="ARBA00029362"/>
    </source>
</evidence>
<comment type="caution">
    <text evidence="14">The sequence shown here is derived from an EMBL/GenBank/DDBJ whole genome shotgun (WGS) entry which is preliminary data.</text>
</comment>
<dbReference type="STRING" id="65357.A0A024GAX3"/>
<keyword evidence="4 11" id="KW-0963">Cytoplasm</keyword>
<sequence>MDWSALSDPNYSRNPSKLLLLGDRYSPQDFDTVDCLKHAYHNAFESILWYTYRRDFETMTPYEFTSDAGWGCMLRSAQMLLSEAFKRNMLGMKWKLNATSEDSELPKAYVKLLTWFVDSFDTECKYSIHNITRIGMQYDKLPGEWYGPTTAAQAMRDLVNLHAQESSECNLVMYVPQDGVVYTKDVHALCISHLDHENTFEELETENHSDGNFPDPLLRPPTDSDNSEKTWQKSLLILIPLRLGLDSINPRYLPAIQRVFEFPQNVGIIGGKKGHSVYFVGTFNSKLQLLDPHDIHPTADLNAAFPTVTHIRTVHSRLPLEMALGSIDPSLALGFYCSDREDYLDFVDRVDRVQSEICGALPFSIAKSRPNYDSTNILHTMSDCCLSDECGDEQVQEDEYVVLYYIKAVMVSNAKEPPPFRSLRIFPASNEYKRLCQSLNSNSFNIDGNDSLVKSLFNATESSVVVGMISTEIPISNSDALNRRKRIYWIANRLIGKTAFISDDTENNIYTDAIIELYYSSEQKCIFLLGWIPSPQAAKNDEKSLQMQVLLFTSCQYVFQIQESSRFNLKLVEAIQLLWNRKQALLGLLTATAPKQSKQGKSCNFKQQNISFSTKYAFTPGFCTPFLTILAPVHNESILYNSEALRNYNYTMENVLFVLLRTLPPGVISVSRTRENFTAMHLTKCDKLFQLDVSHPVVFFSRSIITHRADLVVRLNALLDSLEENIDSGVDPLLGQQISLEERGFDRTRHILNSHVQGVFDFVQNGVRSGRKENALLIEPPSPKQWLLEFQNLSTLVSKHYTK</sequence>
<dbReference type="OrthoDB" id="2960936at2759"/>
<dbReference type="PANTHER" id="PTHR22624">
    <property type="entry name" value="CYSTEINE PROTEASE ATG4"/>
    <property type="match status" value="1"/>
</dbReference>
<comment type="catalytic activity">
    <reaction evidence="10">
        <text>[protein]-C-terminal L-amino acid-glycyl-phosphatidylethanolamide + H2O = [protein]-C-terminal L-amino acid-glycine + a 1,2-diacyl-sn-glycero-3-phosphoethanolamine</text>
        <dbReference type="Rhea" id="RHEA:67548"/>
        <dbReference type="Rhea" id="RHEA-COMP:17323"/>
        <dbReference type="Rhea" id="RHEA-COMP:17324"/>
        <dbReference type="ChEBI" id="CHEBI:15377"/>
        <dbReference type="ChEBI" id="CHEBI:64612"/>
        <dbReference type="ChEBI" id="CHEBI:172940"/>
        <dbReference type="ChEBI" id="CHEBI:172941"/>
    </reaction>
    <physiologicalReaction direction="left-to-right" evidence="10">
        <dbReference type="Rhea" id="RHEA:67549"/>
    </physiologicalReaction>
</comment>
<gene>
    <name evidence="14" type="ORF">BN9_042510</name>
</gene>
<keyword evidence="7" id="KW-0788">Thiol protease</keyword>
<evidence type="ECO:0000256" key="4">
    <source>
        <dbReference type="ARBA" id="ARBA00022490"/>
    </source>
</evidence>
<dbReference type="InterPro" id="IPR005078">
    <property type="entry name" value="Peptidase_C54"/>
</dbReference>
<evidence type="ECO:0000256" key="5">
    <source>
        <dbReference type="ARBA" id="ARBA00022670"/>
    </source>
</evidence>
<evidence type="ECO:0000256" key="2">
    <source>
        <dbReference type="ARBA" id="ARBA00010958"/>
    </source>
</evidence>
<comment type="subcellular location">
    <subcellularLocation>
        <location evidence="1 11">Cytoplasm</location>
    </subcellularLocation>
</comment>
<feature type="domain" description="Peptidase C54 catalytic" evidence="13">
    <location>
        <begin position="39"/>
        <end position="348"/>
    </location>
</feature>
<dbReference type="GO" id="GO:0034727">
    <property type="term" value="P:piecemeal microautophagy of the nucleus"/>
    <property type="evidence" value="ECO:0007669"/>
    <property type="project" value="TreeGrafter"/>
</dbReference>
<keyword evidence="6 11" id="KW-0378">Hydrolase</keyword>
<evidence type="ECO:0000256" key="8">
    <source>
        <dbReference type="ARBA" id="ARBA00022927"/>
    </source>
</evidence>
<dbReference type="EMBL" id="CAIX01000049">
    <property type="protein sequence ID" value="CCI43467.1"/>
    <property type="molecule type" value="Genomic_DNA"/>
</dbReference>